<dbReference type="CDD" id="cd18882">
    <property type="entry name" value="NUDIX_Hydrolase"/>
    <property type="match status" value="1"/>
</dbReference>
<accession>A0ABR9XPX7</accession>
<dbReference type="SUPFAM" id="SSF55811">
    <property type="entry name" value="Nudix"/>
    <property type="match status" value="1"/>
</dbReference>
<protein>
    <submittedName>
        <fullName evidence="2">NUDIX hydrolase</fullName>
    </submittedName>
</protein>
<dbReference type="Gene3D" id="3.90.79.10">
    <property type="entry name" value="Nucleoside Triphosphate Pyrophosphohydrolase"/>
    <property type="match status" value="1"/>
</dbReference>
<dbReference type="EMBL" id="JADGII010000002">
    <property type="protein sequence ID" value="MBF0635845.1"/>
    <property type="molecule type" value="Genomic_DNA"/>
</dbReference>
<comment type="caution">
    <text evidence="2">The sequence shown here is derived from an EMBL/GenBank/DDBJ whole genome shotgun (WGS) entry which is preliminary data.</text>
</comment>
<proteinExistence type="predicted"/>
<dbReference type="InterPro" id="IPR015797">
    <property type="entry name" value="NUDIX_hydrolase-like_dom_sf"/>
</dbReference>
<evidence type="ECO:0000259" key="1">
    <source>
        <dbReference type="PROSITE" id="PS51462"/>
    </source>
</evidence>
<dbReference type="PROSITE" id="PS51462">
    <property type="entry name" value="NUDIX"/>
    <property type="match status" value="1"/>
</dbReference>
<dbReference type="Pfam" id="PF00293">
    <property type="entry name" value="NUDIX"/>
    <property type="match status" value="1"/>
</dbReference>
<dbReference type="GO" id="GO:0016787">
    <property type="term" value="F:hydrolase activity"/>
    <property type="evidence" value="ECO:0007669"/>
    <property type="project" value="UniProtKB-KW"/>
</dbReference>
<keyword evidence="3" id="KW-1185">Reference proteome</keyword>
<dbReference type="Proteomes" id="UP000619838">
    <property type="component" value="Unassembled WGS sequence"/>
</dbReference>
<sequence length="129" mass="15206">MKHRGASIIFSNNDRNVLLLLRDDKPSIPYPGMWDLPGGHIEAGETPHHCIQREMKEELLVDTGACDLFCIYDFDDRIEYVYTRDVFFRPEDIDLQEGQELRWFSLEEIRTTGLAYGFNQVLEDYFARR</sequence>
<evidence type="ECO:0000313" key="3">
    <source>
        <dbReference type="Proteomes" id="UP000619838"/>
    </source>
</evidence>
<dbReference type="PANTHER" id="PTHR43736:SF1">
    <property type="entry name" value="DIHYDRONEOPTERIN TRIPHOSPHATE DIPHOSPHATASE"/>
    <property type="match status" value="1"/>
</dbReference>
<keyword evidence="2" id="KW-0378">Hydrolase</keyword>
<dbReference type="RefSeq" id="WP_114607069.1">
    <property type="nucleotide sequence ID" value="NZ_JABVZQ010000004.1"/>
</dbReference>
<reference evidence="2 3" key="1">
    <citation type="journal article" date="2020" name="Microorganisms">
        <title>Simultaneous Genome Sequencing of Prosthecochloris ethylica and Desulfuromonas acetoxidans within a Syntrophic Mixture Reveals Unique Pili and Protein Interactions.</title>
        <authorList>
            <person name="Kyndt J.A."/>
            <person name="Van Beeumen J.J."/>
            <person name="Meyer T.E."/>
        </authorList>
    </citation>
    <scope>NUCLEOTIDE SEQUENCE [LARGE SCALE GENOMIC DNA]</scope>
    <source>
        <strain evidence="2 3">N3</strain>
    </source>
</reference>
<organism evidence="2 3">
    <name type="scientific">Prosthecochloris ethylica</name>
    <dbReference type="NCBI Taxonomy" id="2743976"/>
    <lineage>
        <taxon>Bacteria</taxon>
        <taxon>Pseudomonadati</taxon>
        <taxon>Chlorobiota</taxon>
        <taxon>Chlorobiia</taxon>
        <taxon>Chlorobiales</taxon>
        <taxon>Chlorobiaceae</taxon>
        <taxon>Prosthecochloris</taxon>
    </lineage>
</organism>
<dbReference type="InterPro" id="IPR000086">
    <property type="entry name" value="NUDIX_hydrolase_dom"/>
</dbReference>
<evidence type="ECO:0000313" key="2">
    <source>
        <dbReference type="EMBL" id="MBF0635845.1"/>
    </source>
</evidence>
<gene>
    <name evidence="2" type="ORF">INT08_01430</name>
</gene>
<feature type="domain" description="Nudix hydrolase" evidence="1">
    <location>
        <begin position="1"/>
        <end position="127"/>
    </location>
</feature>
<name>A0ABR9XPX7_9CHLB</name>
<dbReference type="PANTHER" id="PTHR43736">
    <property type="entry name" value="ADP-RIBOSE PYROPHOSPHATASE"/>
    <property type="match status" value="1"/>
</dbReference>